<proteinExistence type="predicted"/>
<keyword evidence="1 2" id="KW-0732">Signal</keyword>
<dbReference type="InterPro" id="IPR036116">
    <property type="entry name" value="FN3_sf"/>
</dbReference>
<name>A0ABX0IDQ4_9FLAO</name>
<dbReference type="Gene3D" id="2.60.120.380">
    <property type="match status" value="1"/>
</dbReference>
<dbReference type="InterPro" id="IPR011628">
    <property type="entry name" value="Cleaved_adhesin"/>
</dbReference>
<comment type="caution">
    <text evidence="4">The sequence shown here is derived from an EMBL/GenBank/DDBJ whole genome shotgun (WGS) entry which is preliminary data.</text>
</comment>
<keyword evidence="5" id="KW-1185">Reference proteome</keyword>
<evidence type="ECO:0000259" key="3">
    <source>
        <dbReference type="PROSITE" id="PS50853"/>
    </source>
</evidence>
<accession>A0ABX0IDQ4</accession>
<feature type="domain" description="Fibronectin type-III" evidence="3">
    <location>
        <begin position="459"/>
        <end position="551"/>
    </location>
</feature>
<evidence type="ECO:0000313" key="4">
    <source>
        <dbReference type="EMBL" id="NHM03822.1"/>
    </source>
</evidence>
<dbReference type="PROSITE" id="PS50853">
    <property type="entry name" value="FN3"/>
    <property type="match status" value="2"/>
</dbReference>
<dbReference type="Proteomes" id="UP000761423">
    <property type="component" value="Unassembled WGS sequence"/>
</dbReference>
<dbReference type="Pfam" id="PF20009">
    <property type="entry name" value="GEVED"/>
    <property type="match status" value="1"/>
</dbReference>
<feature type="domain" description="Fibronectin type-III" evidence="3">
    <location>
        <begin position="188"/>
        <end position="278"/>
    </location>
</feature>
<dbReference type="InterPro" id="IPR026444">
    <property type="entry name" value="Secre_tail"/>
</dbReference>
<evidence type="ECO:0000313" key="5">
    <source>
        <dbReference type="Proteomes" id="UP000761423"/>
    </source>
</evidence>
<dbReference type="RefSeq" id="WP_166235830.1">
    <property type="nucleotide sequence ID" value="NZ_JAAJBV010000002.1"/>
</dbReference>
<dbReference type="InterPro" id="IPR003961">
    <property type="entry name" value="FN3_dom"/>
</dbReference>
<dbReference type="NCBIfam" id="TIGR04183">
    <property type="entry name" value="Por_Secre_tail"/>
    <property type="match status" value="1"/>
</dbReference>
<organism evidence="4 5">
    <name type="scientific">Flavobacterium celericrescens</name>
    <dbReference type="NCBI Taxonomy" id="2709780"/>
    <lineage>
        <taxon>Bacteria</taxon>
        <taxon>Pseudomonadati</taxon>
        <taxon>Bacteroidota</taxon>
        <taxon>Flavobacteriia</taxon>
        <taxon>Flavobacteriales</taxon>
        <taxon>Flavobacteriaceae</taxon>
        <taxon>Flavobacterium</taxon>
    </lineage>
</organism>
<gene>
    <name evidence="4" type="ORF">G4L40_03790</name>
</gene>
<dbReference type="Pfam" id="PF07675">
    <property type="entry name" value="Cleaved_Adhesin"/>
    <property type="match status" value="1"/>
</dbReference>
<dbReference type="Gene3D" id="2.60.40.10">
    <property type="entry name" value="Immunoglobulins"/>
    <property type="match status" value="3"/>
</dbReference>
<dbReference type="InterPro" id="IPR045474">
    <property type="entry name" value="GEVED"/>
</dbReference>
<evidence type="ECO:0000256" key="2">
    <source>
        <dbReference type="SAM" id="SignalP"/>
    </source>
</evidence>
<dbReference type="CDD" id="cd00063">
    <property type="entry name" value="FN3"/>
    <property type="match status" value="2"/>
</dbReference>
<dbReference type="NCBIfam" id="NF038128">
    <property type="entry name" value="choice_anch_J"/>
    <property type="match status" value="2"/>
</dbReference>
<feature type="chain" id="PRO_5047504486" evidence="2">
    <location>
        <begin position="20"/>
        <end position="1269"/>
    </location>
</feature>
<dbReference type="EMBL" id="JAAJBV010000002">
    <property type="protein sequence ID" value="NHM03822.1"/>
    <property type="molecule type" value="Genomic_DNA"/>
</dbReference>
<dbReference type="Pfam" id="PF18962">
    <property type="entry name" value="Por_Secre_tail"/>
    <property type="match status" value="1"/>
</dbReference>
<sequence length="1269" mass="132820">MKKITLWLFALLTCWQTYSQVGLTENFDASTALPAGWSVSDFSTPTATDACAGNSHRTNRYSFSTSGTLISPNQVAASNGTNLTFSFDYKIENWNSTTATPAGWGNFVVQYSTDNGATWSTFFTVDDSNHVVANTCATFSNVIPGASLPAGSDVRFRFLSTWVAGDYDIYFDNISATQVTALPPNCTALSSPANGAVNIDSSIVSWPAASGVPTGYKLTVGTTPGGTDVFNALDVLNVLTYNLGVLNAGTTYYVKVVPYNANGDAIGCTESSFTTCGTNAVPVLEPFATFLPGCWVEADNGDLVAGPATFGASGWAADGFANVGTTGAINYNVYQAVANDWVISPYYSIPATGYELKYDAAATQYAGTGVPAPAWEADDFVEVLISTGTTNWVVLYTYNAANTNIPSNTGTTNIIDLDAYAGLSVRFAFRVVEGTANGAADIDFSIDNFEIRATPACLEPTGLAVAGITDSSVDLSWIAGGTELDWQYLIQPQGTGTPTGSEPGIVDVTSSNETDSTLSPNTAYEVYVRAFCSVSEQSPWVGPVNFRTACTALTVPFSEGFNSTSSTEACWTVLNVNSDTEAWDMNYTTNPYEGNQSAVMYTDFNAGANDDWLISPTITLTGGQRLKYHYRVQSNFEPNDFELLLSTTGAVPASFTTVLLPTASYSNTTYVEQIVDLSAYSGNVNIAWHVPAGGLDGWRLYIDNVIIENIPVTPPSCASNIVATPNATCGNFSNLITWDATVGADGYYISVGTTPAGTDVANNINLGNVTTYSFTGAIATTYYYTVVPFNANGSATGCAELSFTTAATGCYCTSVPTSVDGSGITNVQLVATNFANTPASYTDHTATPVNMSQGVSNNVQITFATGYTYDTNIWIDFNNDFDFDDAGELVQTGIASTNANPTTLNASFVMPGTAPLGQHRMRIGTADVGQVPPAPCYSGSWGVTLDFTVNIVAASCTPPAATTAVVPACGSGQFSVDVTVTALGNGTPSITDGTTTWPVTALGVVNVGPFASGSSVTLTLLHGVDGTCNVPLGSSTYTCPAANDDLCNAIPVTVNATSTGTAYGNVGATAQTNEPVPGCFSDNINGSVWFTFVAPASGEVNITTDISGATLTDTEIAVYAATGVTCSDLTTLGAALGCDQDSGTTIIYNSFLNLAGLTPGATYYIQVDDYGFGTANGTFGLEVAEVLASDSFDNNSFVAYPNPVKDVFNVSYTSEISSVRVMNLLGQEVLSRDVNATSTQIDMSQLSTGAYIVNVTVGDTIKTIKVVKQ</sequence>
<dbReference type="Gene3D" id="2.60.120.200">
    <property type="match status" value="2"/>
</dbReference>
<evidence type="ECO:0000256" key="1">
    <source>
        <dbReference type="ARBA" id="ARBA00022729"/>
    </source>
</evidence>
<dbReference type="Gene3D" id="2.60.120.260">
    <property type="entry name" value="Galactose-binding domain-like"/>
    <property type="match status" value="1"/>
</dbReference>
<dbReference type="SMART" id="SM00060">
    <property type="entry name" value="FN3"/>
    <property type="match status" value="3"/>
</dbReference>
<feature type="signal peptide" evidence="2">
    <location>
        <begin position="1"/>
        <end position="19"/>
    </location>
</feature>
<dbReference type="SUPFAM" id="SSF49265">
    <property type="entry name" value="Fibronectin type III"/>
    <property type="match status" value="2"/>
</dbReference>
<protein>
    <submittedName>
        <fullName evidence="4">T9SS type A sorting domain-containing protein</fullName>
    </submittedName>
</protein>
<reference evidence="4 5" key="1">
    <citation type="submission" date="2020-02" db="EMBL/GenBank/DDBJ databases">
        <authorList>
            <person name="Chen W.-M."/>
        </authorList>
    </citation>
    <scope>NUCLEOTIDE SEQUENCE [LARGE SCALE GENOMIC DNA]</scope>
    <source>
        <strain evidence="4 5">TWA-26</strain>
    </source>
</reference>
<dbReference type="InterPro" id="IPR013783">
    <property type="entry name" value="Ig-like_fold"/>
</dbReference>